<dbReference type="Gene3D" id="3.30.200.20">
    <property type="entry name" value="Phosphorylase Kinase, domain 1"/>
    <property type="match status" value="1"/>
</dbReference>
<dbReference type="GO" id="GO:0004674">
    <property type="term" value="F:protein serine/threonine kinase activity"/>
    <property type="evidence" value="ECO:0007669"/>
    <property type="project" value="UniProtKB-KW"/>
</dbReference>
<sequence>MASLLKWARNAVRRAPSPPMRFPISQTEVVECLEEESNERFKTGRYYPVNIGDIFASKYQVVGKLGFGVTSTVWLARDLLEHQHVTLKIYARNEDIENEFSIYQHLEKVKIRSWHPGADYVRGALNTFVIPRPGGDHDCLVQKPMWESWSDLLFRIPSGLFTENLLKASLKQLLLALDFLHTECKLVHTDIKGDNVLHVINDETLLTDFVAAEMKDPSPRKIIDGMPVYAARRFGYPKKHGIAVLSDFGSAVRGDESRNHNAGPDIYRAPEVMIKADWSYPVDIWNVGCLVWDLLEGKHMFCGQDQDGSGYRTRAHLAEIVGFLGMPPVDFLKSGLRSGDWFEEDGTWIAGIEFPQNTSLEKSEESLEEGENKEMFMRFMRGMLQWRPEDRKTAKELLEDPWLNRKA</sequence>
<evidence type="ECO:0000256" key="1">
    <source>
        <dbReference type="ARBA" id="ARBA00012513"/>
    </source>
</evidence>
<dbReference type="SMART" id="SM00220">
    <property type="entry name" value="S_TKc"/>
    <property type="match status" value="1"/>
</dbReference>
<comment type="catalytic activity">
    <reaction evidence="7">
        <text>L-threonyl-[protein] + ATP = O-phospho-L-threonyl-[protein] + ADP + H(+)</text>
        <dbReference type="Rhea" id="RHEA:46608"/>
        <dbReference type="Rhea" id="RHEA-COMP:11060"/>
        <dbReference type="Rhea" id="RHEA-COMP:11605"/>
        <dbReference type="ChEBI" id="CHEBI:15378"/>
        <dbReference type="ChEBI" id="CHEBI:30013"/>
        <dbReference type="ChEBI" id="CHEBI:30616"/>
        <dbReference type="ChEBI" id="CHEBI:61977"/>
        <dbReference type="ChEBI" id="CHEBI:456216"/>
        <dbReference type="EC" id="2.7.11.1"/>
    </reaction>
</comment>
<evidence type="ECO:0000256" key="7">
    <source>
        <dbReference type="ARBA" id="ARBA00047899"/>
    </source>
</evidence>
<comment type="caution">
    <text evidence="10">The sequence shown here is derived from an EMBL/GenBank/DDBJ whole genome shotgun (WGS) entry which is preliminary data.</text>
</comment>
<keyword evidence="6" id="KW-0067">ATP-binding</keyword>
<keyword evidence="5" id="KW-0418">Kinase</keyword>
<accession>A0A9N9KQW9</accession>
<evidence type="ECO:0000256" key="4">
    <source>
        <dbReference type="ARBA" id="ARBA00022741"/>
    </source>
</evidence>
<dbReference type="InterPro" id="IPR011009">
    <property type="entry name" value="Kinase-like_dom_sf"/>
</dbReference>
<dbReference type="GO" id="GO:0005524">
    <property type="term" value="F:ATP binding"/>
    <property type="evidence" value="ECO:0007669"/>
    <property type="project" value="UniProtKB-KW"/>
</dbReference>
<dbReference type="PANTHER" id="PTHR47634">
    <property type="entry name" value="PROTEIN KINASE DOMAIN-CONTAINING PROTEIN-RELATED"/>
    <property type="match status" value="1"/>
</dbReference>
<reference evidence="10" key="1">
    <citation type="submission" date="2021-07" db="EMBL/GenBank/DDBJ databases">
        <authorList>
            <person name="Durling M."/>
        </authorList>
    </citation>
    <scope>NUCLEOTIDE SEQUENCE</scope>
</reference>
<feature type="domain" description="Protein kinase" evidence="9">
    <location>
        <begin position="59"/>
        <end position="403"/>
    </location>
</feature>
<comment type="catalytic activity">
    <reaction evidence="8">
        <text>L-seryl-[protein] + ATP = O-phospho-L-seryl-[protein] + ADP + H(+)</text>
        <dbReference type="Rhea" id="RHEA:17989"/>
        <dbReference type="Rhea" id="RHEA-COMP:9863"/>
        <dbReference type="Rhea" id="RHEA-COMP:11604"/>
        <dbReference type="ChEBI" id="CHEBI:15378"/>
        <dbReference type="ChEBI" id="CHEBI:29999"/>
        <dbReference type="ChEBI" id="CHEBI:30616"/>
        <dbReference type="ChEBI" id="CHEBI:83421"/>
        <dbReference type="ChEBI" id="CHEBI:456216"/>
        <dbReference type="EC" id="2.7.11.1"/>
    </reaction>
</comment>
<dbReference type="EC" id="2.7.11.1" evidence="1"/>
<dbReference type="InterPro" id="IPR051334">
    <property type="entry name" value="SRPK"/>
</dbReference>
<keyword evidence="3" id="KW-0808">Transferase</keyword>
<evidence type="ECO:0000256" key="6">
    <source>
        <dbReference type="ARBA" id="ARBA00022840"/>
    </source>
</evidence>
<gene>
    <name evidence="10" type="ORF">HYFRA_00007397</name>
</gene>
<evidence type="ECO:0000256" key="5">
    <source>
        <dbReference type="ARBA" id="ARBA00022777"/>
    </source>
</evidence>
<keyword evidence="4" id="KW-0547">Nucleotide-binding</keyword>
<protein>
    <recommendedName>
        <fullName evidence="1">non-specific serine/threonine protein kinase</fullName>
        <ecNumber evidence="1">2.7.11.1</ecNumber>
    </recommendedName>
</protein>
<evidence type="ECO:0000256" key="8">
    <source>
        <dbReference type="ARBA" id="ARBA00048679"/>
    </source>
</evidence>
<keyword evidence="2" id="KW-0723">Serine/threonine-protein kinase</keyword>
<evidence type="ECO:0000256" key="2">
    <source>
        <dbReference type="ARBA" id="ARBA00022527"/>
    </source>
</evidence>
<dbReference type="Gene3D" id="1.10.510.10">
    <property type="entry name" value="Transferase(Phosphotransferase) domain 1"/>
    <property type="match status" value="1"/>
</dbReference>
<organism evidence="10 11">
    <name type="scientific">Hymenoscyphus fraxineus</name>
    <dbReference type="NCBI Taxonomy" id="746836"/>
    <lineage>
        <taxon>Eukaryota</taxon>
        <taxon>Fungi</taxon>
        <taxon>Dikarya</taxon>
        <taxon>Ascomycota</taxon>
        <taxon>Pezizomycotina</taxon>
        <taxon>Leotiomycetes</taxon>
        <taxon>Helotiales</taxon>
        <taxon>Helotiaceae</taxon>
        <taxon>Hymenoscyphus</taxon>
    </lineage>
</organism>
<dbReference type="GO" id="GO:0050684">
    <property type="term" value="P:regulation of mRNA processing"/>
    <property type="evidence" value="ECO:0007669"/>
    <property type="project" value="TreeGrafter"/>
</dbReference>
<dbReference type="InterPro" id="IPR000719">
    <property type="entry name" value="Prot_kinase_dom"/>
</dbReference>
<dbReference type="PANTHER" id="PTHR47634:SF9">
    <property type="entry name" value="PROTEIN KINASE DOMAIN-CONTAINING PROTEIN-RELATED"/>
    <property type="match status" value="1"/>
</dbReference>
<dbReference type="GO" id="GO:0000245">
    <property type="term" value="P:spliceosomal complex assembly"/>
    <property type="evidence" value="ECO:0007669"/>
    <property type="project" value="TreeGrafter"/>
</dbReference>
<dbReference type="EMBL" id="CAJVRL010000043">
    <property type="protein sequence ID" value="CAG8951481.1"/>
    <property type="molecule type" value="Genomic_DNA"/>
</dbReference>
<evidence type="ECO:0000259" key="9">
    <source>
        <dbReference type="PROSITE" id="PS50011"/>
    </source>
</evidence>
<evidence type="ECO:0000313" key="11">
    <source>
        <dbReference type="Proteomes" id="UP000696280"/>
    </source>
</evidence>
<evidence type="ECO:0000256" key="3">
    <source>
        <dbReference type="ARBA" id="ARBA00022679"/>
    </source>
</evidence>
<dbReference type="SUPFAM" id="SSF56112">
    <property type="entry name" value="Protein kinase-like (PK-like)"/>
    <property type="match status" value="1"/>
</dbReference>
<name>A0A9N9KQW9_9HELO</name>
<evidence type="ECO:0000313" key="10">
    <source>
        <dbReference type="EMBL" id="CAG8951481.1"/>
    </source>
</evidence>
<proteinExistence type="predicted"/>
<dbReference type="Pfam" id="PF00069">
    <property type="entry name" value="Pkinase"/>
    <property type="match status" value="2"/>
</dbReference>
<dbReference type="PROSITE" id="PS50011">
    <property type="entry name" value="PROTEIN_KINASE_DOM"/>
    <property type="match status" value="1"/>
</dbReference>
<keyword evidence="11" id="KW-1185">Reference proteome</keyword>
<dbReference type="Proteomes" id="UP000696280">
    <property type="component" value="Unassembled WGS sequence"/>
</dbReference>
<dbReference type="AlphaFoldDB" id="A0A9N9KQW9"/>
<dbReference type="OrthoDB" id="5979581at2759"/>